<evidence type="ECO:0000259" key="3">
    <source>
        <dbReference type="Pfam" id="PF23865"/>
    </source>
</evidence>
<gene>
    <name evidence="4" type="ORF">K444DRAFT_559723</name>
</gene>
<feature type="domain" description="DUF7029" evidence="2">
    <location>
        <begin position="97"/>
        <end position="192"/>
    </location>
</feature>
<dbReference type="Pfam" id="PF22974">
    <property type="entry name" value="DUF7029"/>
    <property type="match status" value="1"/>
</dbReference>
<dbReference type="GeneID" id="36584953"/>
<keyword evidence="1" id="KW-0732">Signal</keyword>
<dbReference type="OrthoDB" id="160645at2759"/>
<dbReference type="EMBL" id="KZ613786">
    <property type="protein sequence ID" value="PMD61580.1"/>
    <property type="molecule type" value="Genomic_DNA"/>
</dbReference>
<keyword evidence="5" id="KW-1185">Reference proteome</keyword>
<organism evidence="4 5">
    <name type="scientific">Hyaloscypha bicolor E</name>
    <dbReference type="NCBI Taxonomy" id="1095630"/>
    <lineage>
        <taxon>Eukaryota</taxon>
        <taxon>Fungi</taxon>
        <taxon>Dikarya</taxon>
        <taxon>Ascomycota</taxon>
        <taxon>Pezizomycotina</taxon>
        <taxon>Leotiomycetes</taxon>
        <taxon>Helotiales</taxon>
        <taxon>Hyaloscyphaceae</taxon>
        <taxon>Hyaloscypha</taxon>
        <taxon>Hyaloscypha bicolor</taxon>
    </lineage>
</organism>
<dbReference type="Pfam" id="PF23865">
    <property type="entry name" value="DUF7223"/>
    <property type="match status" value="1"/>
</dbReference>
<protein>
    <recommendedName>
        <fullName evidence="6">Isoamyl alcohol oxidase</fullName>
    </recommendedName>
</protein>
<sequence>MKYSSGLVAIVAAASVLADEETCTFHPVEAVDAPIVAPVVNTTTVPLTSANSTNLFSPIFAPGIDRHDITHVVPQANVSLYYGSNLNASASVNISHTMKYPTIILEQIASIISVDCSDTSVAMTFNNSIVFATTQAAWIADGTMVFVTNHLGDCDPVLERSFFLSSSLSFDNTTLTATASSMKANISSTAAATEISFGNIPTTDLAKRAFTTTLDPTYSLNTAIALPADTTLYSNSPYLTVTADKASFASNVTFSGYLKYNWLTFSLSDLYFDIDVGFSSTLELTADIAASYNNTFKYSPTSLFYGLTVPGILTLGPELIFAVDAEVYASAKTTLTTEVQVGLADGNVHVDLLDKSNTATSGWVPTYNASANISGIAEAQLNPTASLTVEIAISIFGGLIDLSTGLTASPGFTNDFILTAAEGLDLTGYEALTNGTTCKNGLAIDSEFVFDLVAFATEWYSTKLYSVDLPILKKCFEFTT</sequence>
<dbReference type="AlphaFoldDB" id="A0A2J6TEZ4"/>
<proteinExistence type="predicted"/>
<evidence type="ECO:0000256" key="1">
    <source>
        <dbReference type="SAM" id="SignalP"/>
    </source>
</evidence>
<dbReference type="InParanoid" id="A0A2J6TEZ4"/>
<dbReference type="InterPro" id="IPR055647">
    <property type="entry name" value="DUF7223"/>
</dbReference>
<feature type="signal peptide" evidence="1">
    <location>
        <begin position="1"/>
        <end position="18"/>
    </location>
</feature>
<feature type="domain" description="DUF7223" evidence="3">
    <location>
        <begin position="269"/>
        <end position="476"/>
    </location>
</feature>
<reference evidence="4 5" key="1">
    <citation type="submission" date="2016-04" db="EMBL/GenBank/DDBJ databases">
        <title>A degradative enzymes factory behind the ericoid mycorrhizal symbiosis.</title>
        <authorList>
            <consortium name="DOE Joint Genome Institute"/>
            <person name="Martino E."/>
            <person name="Morin E."/>
            <person name="Grelet G."/>
            <person name="Kuo A."/>
            <person name="Kohler A."/>
            <person name="Daghino S."/>
            <person name="Barry K."/>
            <person name="Choi C."/>
            <person name="Cichocki N."/>
            <person name="Clum A."/>
            <person name="Copeland A."/>
            <person name="Hainaut M."/>
            <person name="Haridas S."/>
            <person name="Labutti K."/>
            <person name="Lindquist E."/>
            <person name="Lipzen A."/>
            <person name="Khouja H.-R."/>
            <person name="Murat C."/>
            <person name="Ohm R."/>
            <person name="Olson A."/>
            <person name="Spatafora J."/>
            <person name="Veneault-Fourrey C."/>
            <person name="Henrissat B."/>
            <person name="Grigoriev I."/>
            <person name="Martin F."/>
            <person name="Perotto S."/>
        </authorList>
    </citation>
    <scope>NUCLEOTIDE SEQUENCE [LARGE SCALE GENOMIC DNA]</scope>
    <source>
        <strain evidence="4 5">E</strain>
    </source>
</reference>
<evidence type="ECO:0000313" key="5">
    <source>
        <dbReference type="Proteomes" id="UP000235371"/>
    </source>
</evidence>
<accession>A0A2J6TEZ4</accession>
<dbReference type="RefSeq" id="XP_024738484.1">
    <property type="nucleotide sequence ID" value="XM_024876876.1"/>
</dbReference>
<name>A0A2J6TEZ4_9HELO</name>
<evidence type="ECO:0000259" key="2">
    <source>
        <dbReference type="Pfam" id="PF22974"/>
    </source>
</evidence>
<evidence type="ECO:0000313" key="4">
    <source>
        <dbReference type="EMBL" id="PMD61580.1"/>
    </source>
</evidence>
<dbReference type="Proteomes" id="UP000235371">
    <property type="component" value="Unassembled WGS sequence"/>
</dbReference>
<feature type="chain" id="PRO_5014385340" description="Isoamyl alcohol oxidase" evidence="1">
    <location>
        <begin position="19"/>
        <end position="480"/>
    </location>
</feature>
<dbReference type="InterPro" id="IPR054293">
    <property type="entry name" value="DUF7029"/>
</dbReference>
<dbReference type="STRING" id="1095630.A0A2J6TEZ4"/>
<evidence type="ECO:0008006" key="6">
    <source>
        <dbReference type="Google" id="ProtNLM"/>
    </source>
</evidence>